<dbReference type="InterPro" id="IPR007627">
    <property type="entry name" value="RNA_pol_sigma70_r2"/>
</dbReference>
<keyword evidence="5" id="KW-0804">Transcription</keyword>
<comment type="caution">
    <text evidence="8">The sequence shown here is derived from an EMBL/GenBank/DDBJ whole genome shotgun (WGS) entry which is preliminary data.</text>
</comment>
<dbReference type="InterPro" id="IPR036388">
    <property type="entry name" value="WH-like_DNA-bd_sf"/>
</dbReference>
<dbReference type="PANTHER" id="PTHR43133:SF8">
    <property type="entry name" value="RNA POLYMERASE SIGMA FACTOR HI_1459-RELATED"/>
    <property type="match status" value="1"/>
</dbReference>
<evidence type="ECO:0000256" key="2">
    <source>
        <dbReference type="ARBA" id="ARBA00023015"/>
    </source>
</evidence>
<feature type="domain" description="RNA polymerase sigma-70 region 2" evidence="6">
    <location>
        <begin position="34"/>
        <end position="101"/>
    </location>
</feature>
<dbReference type="InterPro" id="IPR013324">
    <property type="entry name" value="RNA_pol_sigma_r3/r4-like"/>
</dbReference>
<reference evidence="8 9" key="1">
    <citation type="submission" date="2018-01" db="EMBL/GenBank/DDBJ databases">
        <title>Cryobacterium sp. nov., from glaciers in China.</title>
        <authorList>
            <person name="Liu Q."/>
            <person name="Xin Y.-H."/>
        </authorList>
    </citation>
    <scope>NUCLEOTIDE SEQUENCE [LARGE SCALE GENOMIC DNA]</scope>
    <source>
        <strain evidence="8 9">TMN-42</strain>
    </source>
</reference>
<dbReference type="AlphaFoldDB" id="A0A2S3Z964"/>
<evidence type="ECO:0000256" key="3">
    <source>
        <dbReference type="ARBA" id="ARBA00023082"/>
    </source>
</evidence>
<sequence length="189" mass="21122">MMEREVAYLLLNNEADKSLVSFAVAGDEAAFGVLMNRYRALMQAYARRTTGSIADADDVVQDVFIIAWEKLATVHDGKHVKAWLMRAVRNRSIDRLRTARRDPGILPFDIPATSDSSPVDVVELLLQDDALTLALSSLPANQKRAWLMREFAGCTYSVIALELVVPESTVRGLLARSRHTLARELAPWR</sequence>
<dbReference type="Gene3D" id="1.10.10.10">
    <property type="entry name" value="Winged helix-like DNA-binding domain superfamily/Winged helix DNA-binding domain"/>
    <property type="match status" value="1"/>
</dbReference>
<evidence type="ECO:0000259" key="7">
    <source>
        <dbReference type="Pfam" id="PF08281"/>
    </source>
</evidence>
<evidence type="ECO:0000313" key="9">
    <source>
        <dbReference type="Proteomes" id="UP000237340"/>
    </source>
</evidence>
<dbReference type="InterPro" id="IPR039425">
    <property type="entry name" value="RNA_pol_sigma-70-like"/>
</dbReference>
<dbReference type="Gene3D" id="1.10.1740.10">
    <property type="match status" value="1"/>
</dbReference>
<dbReference type="Pfam" id="PF08281">
    <property type="entry name" value="Sigma70_r4_2"/>
    <property type="match status" value="1"/>
</dbReference>
<dbReference type="SUPFAM" id="SSF88946">
    <property type="entry name" value="Sigma2 domain of RNA polymerase sigma factors"/>
    <property type="match status" value="1"/>
</dbReference>
<dbReference type="GO" id="GO:0003677">
    <property type="term" value="F:DNA binding"/>
    <property type="evidence" value="ECO:0007669"/>
    <property type="project" value="UniProtKB-KW"/>
</dbReference>
<keyword evidence="9" id="KW-1185">Reference proteome</keyword>
<dbReference type="Pfam" id="PF04542">
    <property type="entry name" value="Sigma70_r2"/>
    <property type="match status" value="1"/>
</dbReference>
<dbReference type="PANTHER" id="PTHR43133">
    <property type="entry name" value="RNA POLYMERASE ECF-TYPE SIGMA FACTO"/>
    <property type="match status" value="1"/>
</dbReference>
<keyword evidence="2" id="KW-0805">Transcription regulation</keyword>
<dbReference type="SUPFAM" id="SSF88659">
    <property type="entry name" value="Sigma3 and sigma4 domains of RNA polymerase sigma factors"/>
    <property type="match status" value="1"/>
</dbReference>
<evidence type="ECO:0000256" key="1">
    <source>
        <dbReference type="ARBA" id="ARBA00010641"/>
    </source>
</evidence>
<organism evidence="8 9">
    <name type="scientific">Cryobacterium zongtaii</name>
    <dbReference type="NCBI Taxonomy" id="1259217"/>
    <lineage>
        <taxon>Bacteria</taxon>
        <taxon>Bacillati</taxon>
        <taxon>Actinomycetota</taxon>
        <taxon>Actinomycetes</taxon>
        <taxon>Micrococcales</taxon>
        <taxon>Microbacteriaceae</taxon>
        <taxon>Cryobacterium</taxon>
    </lineage>
</organism>
<protein>
    <submittedName>
        <fullName evidence="8">RNA polymerase subunit sigma-70</fullName>
    </submittedName>
</protein>
<evidence type="ECO:0000259" key="6">
    <source>
        <dbReference type="Pfam" id="PF04542"/>
    </source>
</evidence>
<dbReference type="EMBL" id="PPXD01000028">
    <property type="protein sequence ID" value="POH62096.1"/>
    <property type="molecule type" value="Genomic_DNA"/>
</dbReference>
<dbReference type="RefSeq" id="WP_103461961.1">
    <property type="nucleotide sequence ID" value="NZ_PPXD01000028.1"/>
</dbReference>
<dbReference type="InterPro" id="IPR013249">
    <property type="entry name" value="RNA_pol_sigma70_r4_t2"/>
</dbReference>
<name>A0A2S3Z964_9MICO</name>
<evidence type="ECO:0000256" key="4">
    <source>
        <dbReference type="ARBA" id="ARBA00023125"/>
    </source>
</evidence>
<dbReference type="GO" id="GO:0016987">
    <property type="term" value="F:sigma factor activity"/>
    <property type="evidence" value="ECO:0007669"/>
    <property type="project" value="UniProtKB-KW"/>
</dbReference>
<gene>
    <name evidence="8" type="ORF">C3B61_18540</name>
</gene>
<comment type="similarity">
    <text evidence="1">Belongs to the sigma-70 factor family. ECF subfamily.</text>
</comment>
<keyword evidence="3" id="KW-0731">Sigma factor</keyword>
<dbReference type="InterPro" id="IPR013325">
    <property type="entry name" value="RNA_pol_sigma_r2"/>
</dbReference>
<evidence type="ECO:0000256" key="5">
    <source>
        <dbReference type="ARBA" id="ARBA00023163"/>
    </source>
</evidence>
<accession>A0A2S3Z964</accession>
<keyword evidence="4" id="KW-0238">DNA-binding</keyword>
<dbReference type="InterPro" id="IPR014284">
    <property type="entry name" value="RNA_pol_sigma-70_dom"/>
</dbReference>
<feature type="domain" description="RNA polymerase sigma factor 70 region 4 type 2" evidence="7">
    <location>
        <begin position="129"/>
        <end position="178"/>
    </location>
</feature>
<proteinExistence type="inferred from homology"/>
<evidence type="ECO:0000313" key="8">
    <source>
        <dbReference type="EMBL" id="POH62096.1"/>
    </source>
</evidence>
<dbReference type="GO" id="GO:0006352">
    <property type="term" value="P:DNA-templated transcription initiation"/>
    <property type="evidence" value="ECO:0007669"/>
    <property type="project" value="InterPro"/>
</dbReference>
<dbReference type="Proteomes" id="UP000237340">
    <property type="component" value="Unassembled WGS sequence"/>
</dbReference>
<dbReference type="NCBIfam" id="TIGR02937">
    <property type="entry name" value="sigma70-ECF"/>
    <property type="match status" value="1"/>
</dbReference>